<sequence length="131" mass="15230">MLELKKLSKKELAERLLNYIKELNELEKLISEYIQNKNGNSDSIRLKYKKLKQDIDEEYKYLSKSSNECMDEVSVVHNSYKAGVMEASAKGFTSRSNSKIDQSLFNSVADALYYLEYYLPKSDLEEYANSK</sequence>
<keyword evidence="3" id="KW-1185">Reference proteome</keyword>
<gene>
    <name evidence="2" type="ORF">IO98_11615</name>
</gene>
<dbReference type="EMBL" id="JPME01000013">
    <property type="protein sequence ID" value="KEZ90126.1"/>
    <property type="molecule type" value="Genomic_DNA"/>
</dbReference>
<dbReference type="AlphaFoldDB" id="A0A084JME2"/>
<name>A0A084JME2_9FIRM</name>
<protein>
    <submittedName>
        <fullName evidence="2">Uncharacterized protein</fullName>
    </submittedName>
</protein>
<evidence type="ECO:0000313" key="3">
    <source>
        <dbReference type="Proteomes" id="UP000028525"/>
    </source>
</evidence>
<feature type="coiled-coil region" evidence="1">
    <location>
        <begin position="9"/>
        <end position="36"/>
    </location>
</feature>
<evidence type="ECO:0000313" key="2">
    <source>
        <dbReference type="EMBL" id="KEZ90126.1"/>
    </source>
</evidence>
<evidence type="ECO:0000256" key="1">
    <source>
        <dbReference type="SAM" id="Coils"/>
    </source>
</evidence>
<dbReference type="RefSeq" id="WP_038281081.1">
    <property type="nucleotide sequence ID" value="NZ_JPME01000013.1"/>
</dbReference>
<organism evidence="2 3">
    <name type="scientific">Lacrimispora celerecrescens</name>
    <dbReference type="NCBI Taxonomy" id="29354"/>
    <lineage>
        <taxon>Bacteria</taxon>
        <taxon>Bacillati</taxon>
        <taxon>Bacillota</taxon>
        <taxon>Clostridia</taxon>
        <taxon>Lachnospirales</taxon>
        <taxon>Lachnospiraceae</taxon>
        <taxon>Lacrimispora</taxon>
    </lineage>
</organism>
<reference evidence="2 3" key="1">
    <citation type="submission" date="2014-07" db="EMBL/GenBank/DDBJ databases">
        <title>Draft genome of Clostridium celerecrescens 152B isolated from sediments associated with methane hydrate from Krishna Godavari basin.</title>
        <authorList>
            <person name="Honkalas V.S."/>
            <person name="Dabir A.P."/>
            <person name="Arora P."/>
            <person name="Dhakephalkar P.K."/>
        </authorList>
    </citation>
    <scope>NUCLEOTIDE SEQUENCE [LARGE SCALE GENOMIC DNA]</scope>
    <source>
        <strain evidence="2 3">152B</strain>
    </source>
</reference>
<dbReference type="OrthoDB" id="9842495at2"/>
<accession>A0A084JME2</accession>
<comment type="caution">
    <text evidence="2">The sequence shown here is derived from an EMBL/GenBank/DDBJ whole genome shotgun (WGS) entry which is preliminary data.</text>
</comment>
<proteinExistence type="predicted"/>
<keyword evidence="1" id="KW-0175">Coiled coil</keyword>
<dbReference type="Proteomes" id="UP000028525">
    <property type="component" value="Unassembled WGS sequence"/>
</dbReference>